<dbReference type="InterPro" id="IPR013766">
    <property type="entry name" value="Thioredoxin_domain"/>
</dbReference>
<dbReference type="PANTHER" id="PTHR11592">
    <property type="entry name" value="GLUTATHIONE PEROXIDASE"/>
    <property type="match status" value="1"/>
</dbReference>
<dbReference type="InterPro" id="IPR000889">
    <property type="entry name" value="Glutathione_peroxidase"/>
</dbReference>
<organism evidence="9 10">
    <name type="scientific">Sporidiobolus salmonicolor</name>
    <name type="common">Yeast-like fungus</name>
    <name type="synonym">Sporobolomyces salmonicolor</name>
    <dbReference type="NCBI Taxonomy" id="5005"/>
    <lineage>
        <taxon>Eukaryota</taxon>
        <taxon>Fungi</taxon>
        <taxon>Dikarya</taxon>
        <taxon>Basidiomycota</taxon>
        <taxon>Pucciniomycotina</taxon>
        <taxon>Microbotryomycetes</taxon>
        <taxon>Sporidiobolales</taxon>
        <taxon>Sporidiobolaceae</taxon>
        <taxon>Sporobolomyces</taxon>
    </lineage>
</organism>
<dbReference type="InterPro" id="IPR029759">
    <property type="entry name" value="GPX_AS"/>
</dbReference>
<keyword evidence="10" id="KW-1185">Reference proteome</keyword>
<dbReference type="Pfam" id="PF00255">
    <property type="entry name" value="GSHPx"/>
    <property type="match status" value="1"/>
</dbReference>
<dbReference type="EMBL" id="CENE01000018">
    <property type="protein sequence ID" value="CEQ41827.1"/>
    <property type="molecule type" value="Genomic_DNA"/>
</dbReference>
<evidence type="ECO:0000313" key="10">
    <source>
        <dbReference type="Proteomes" id="UP000243876"/>
    </source>
</evidence>
<feature type="active site" evidence="6">
    <location>
        <position position="39"/>
    </location>
</feature>
<dbReference type="Proteomes" id="UP000243876">
    <property type="component" value="Unassembled WGS sequence"/>
</dbReference>
<evidence type="ECO:0000256" key="3">
    <source>
        <dbReference type="ARBA" id="ARBA00022862"/>
    </source>
</evidence>
<evidence type="ECO:0000256" key="7">
    <source>
        <dbReference type="RuleBase" id="RU000499"/>
    </source>
</evidence>
<evidence type="ECO:0000256" key="2">
    <source>
        <dbReference type="ARBA" id="ARBA00022559"/>
    </source>
</evidence>
<accession>A0A0D6EP36</accession>
<evidence type="ECO:0000256" key="4">
    <source>
        <dbReference type="ARBA" id="ARBA00023002"/>
    </source>
</evidence>
<reference evidence="10" key="1">
    <citation type="submission" date="2015-02" db="EMBL/GenBank/DDBJ databases">
        <authorList>
            <person name="Gon?alves P."/>
        </authorList>
    </citation>
    <scope>NUCLEOTIDE SEQUENCE [LARGE SCALE GENOMIC DNA]</scope>
</reference>
<dbReference type="PROSITE" id="PS51352">
    <property type="entry name" value="THIOREDOXIN_2"/>
    <property type="match status" value="1"/>
</dbReference>
<sequence length="163" mass="17934">MASVASFYDLAAEKPSGEKLSFKDLEGKVVLIVNTATHCGFTPQFTGLEELHQKHKDSGLVVLGFPCDQFGNQNAEDDEGTASFCVKNHGVTFPLMRKSDVNGDNTNEVFKYIKPRAKGLLGERVNWNFSKFLIDRQGNVLHRYAPTTSPASIEQDIVKALAA</sequence>
<dbReference type="PRINTS" id="PR01011">
    <property type="entry name" value="GLUTPROXDASE"/>
</dbReference>
<feature type="domain" description="Thioredoxin" evidence="8">
    <location>
        <begin position="1"/>
        <end position="163"/>
    </location>
</feature>
<evidence type="ECO:0000256" key="6">
    <source>
        <dbReference type="PIRSR" id="PIRSR000303-1"/>
    </source>
</evidence>
<dbReference type="SUPFAM" id="SSF52833">
    <property type="entry name" value="Thioredoxin-like"/>
    <property type="match status" value="1"/>
</dbReference>
<protein>
    <recommendedName>
        <fullName evidence="7">Glutathione peroxidase</fullName>
    </recommendedName>
</protein>
<evidence type="ECO:0000313" key="9">
    <source>
        <dbReference type="EMBL" id="CEQ41827.1"/>
    </source>
</evidence>
<dbReference type="GO" id="GO:0140824">
    <property type="term" value="F:thioredoxin-dependent peroxiredoxin activity"/>
    <property type="evidence" value="ECO:0007669"/>
    <property type="project" value="UniProtKB-EC"/>
</dbReference>
<dbReference type="GO" id="GO:0034599">
    <property type="term" value="P:cellular response to oxidative stress"/>
    <property type="evidence" value="ECO:0007669"/>
    <property type="project" value="TreeGrafter"/>
</dbReference>
<dbReference type="PANTHER" id="PTHR11592:SF78">
    <property type="entry name" value="GLUTATHIONE PEROXIDASE"/>
    <property type="match status" value="1"/>
</dbReference>
<evidence type="ECO:0000256" key="1">
    <source>
        <dbReference type="ARBA" id="ARBA00006926"/>
    </source>
</evidence>
<comment type="similarity">
    <text evidence="1 7">Belongs to the glutathione peroxidase family.</text>
</comment>
<keyword evidence="3" id="KW-0049">Antioxidant</keyword>
<dbReference type="PROSITE" id="PS51355">
    <property type="entry name" value="GLUTATHIONE_PEROXID_3"/>
    <property type="match status" value="1"/>
</dbReference>
<feature type="non-terminal residue" evidence="9">
    <location>
        <position position="1"/>
    </location>
</feature>
<keyword evidence="2 7" id="KW-0575">Peroxidase</keyword>
<dbReference type="CDD" id="cd00340">
    <property type="entry name" value="GSH_Peroxidase"/>
    <property type="match status" value="1"/>
</dbReference>
<dbReference type="Gene3D" id="3.40.30.10">
    <property type="entry name" value="Glutaredoxin"/>
    <property type="match status" value="1"/>
</dbReference>
<dbReference type="FunFam" id="3.40.30.10:FF:000010">
    <property type="entry name" value="Glutathione peroxidase"/>
    <property type="match status" value="1"/>
</dbReference>
<dbReference type="PROSITE" id="PS00460">
    <property type="entry name" value="GLUTATHIONE_PEROXID_1"/>
    <property type="match status" value="1"/>
</dbReference>
<dbReference type="AlphaFoldDB" id="A0A0D6EP36"/>
<gene>
    <name evidence="9" type="primary">SPOSA6832_03584</name>
</gene>
<evidence type="ECO:0000256" key="5">
    <source>
        <dbReference type="ARBA" id="ARBA00049091"/>
    </source>
</evidence>
<comment type="catalytic activity">
    <reaction evidence="5">
        <text>a hydroperoxide + [thioredoxin]-dithiol = an alcohol + [thioredoxin]-disulfide + H2O</text>
        <dbReference type="Rhea" id="RHEA:62620"/>
        <dbReference type="Rhea" id="RHEA-COMP:10698"/>
        <dbReference type="Rhea" id="RHEA-COMP:10700"/>
        <dbReference type="ChEBI" id="CHEBI:15377"/>
        <dbReference type="ChEBI" id="CHEBI:29950"/>
        <dbReference type="ChEBI" id="CHEBI:30879"/>
        <dbReference type="ChEBI" id="CHEBI:35924"/>
        <dbReference type="ChEBI" id="CHEBI:50058"/>
        <dbReference type="EC" id="1.11.1.24"/>
    </reaction>
</comment>
<evidence type="ECO:0000259" key="8">
    <source>
        <dbReference type="PROSITE" id="PS51352"/>
    </source>
</evidence>
<dbReference type="PIRSF" id="PIRSF000303">
    <property type="entry name" value="Glutathion_perox"/>
    <property type="match status" value="1"/>
</dbReference>
<dbReference type="OrthoDB" id="446890at2759"/>
<name>A0A0D6EP36_SPOSA</name>
<proteinExistence type="inferred from homology"/>
<keyword evidence="4 7" id="KW-0560">Oxidoreductase</keyword>
<dbReference type="InterPro" id="IPR036249">
    <property type="entry name" value="Thioredoxin-like_sf"/>
</dbReference>